<dbReference type="PANTHER" id="PTHR31314">
    <property type="entry name" value="MYB FAMILY TRANSCRIPTION FACTOR PHL7-LIKE"/>
    <property type="match status" value="1"/>
</dbReference>
<evidence type="ECO:0000256" key="5">
    <source>
        <dbReference type="SAM" id="MobiDB-lite"/>
    </source>
</evidence>
<evidence type="ECO:0000256" key="2">
    <source>
        <dbReference type="ARBA" id="ARBA00023125"/>
    </source>
</evidence>
<dbReference type="InterPro" id="IPR017930">
    <property type="entry name" value="Myb_dom"/>
</dbReference>
<dbReference type="AlphaFoldDB" id="A0AAV9BC94"/>
<dbReference type="InterPro" id="IPR046955">
    <property type="entry name" value="PHR1-like"/>
</dbReference>
<evidence type="ECO:0000313" key="7">
    <source>
        <dbReference type="EMBL" id="KAK1274021.1"/>
    </source>
</evidence>
<feature type="region of interest" description="Disordered" evidence="5">
    <location>
        <begin position="72"/>
        <end position="113"/>
    </location>
</feature>
<reference evidence="7" key="2">
    <citation type="submission" date="2023-06" db="EMBL/GenBank/DDBJ databases">
        <authorList>
            <person name="Ma L."/>
            <person name="Liu K.-W."/>
            <person name="Li Z."/>
            <person name="Hsiao Y.-Y."/>
            <person name="Qi Y."/>
            <person name="Fu T."/>
            <person name="Tang G."/>
            <person name="Zhang D."/>
            <person name="Sun W.-H."/>
            <person name="Liu D.-K."/>
            <person name="Li Y."/>
            <person name="Chen G.-Z."/>
            <person name="Liu X.-D."/>
            <person name="Liao X.-Y."/>
            <person name="Jiang Y.-T."/>
            <person name="Yu X."/>
            <person name="Hao Y."/>
            <person name="Huang J."/>
            <person name="Zhao X.-W."/>
            <person name="Ke S."/>
            <person name="Chen Y.-Y."/>
            <person name="Wu W.-L."/>
            <person name="Hsu J.-L."/>
            <person name="Lin Y.-F."/>
            <person name="Huang M.-D."/>
            <person name="Li C.-Y."/>
            <person name="Huang L."/>
            <person name="Wang Z.-W."/>
            <person name="Zhao X."/>
            <person name="Zhong W.-Y."/>
            <person name="Peng D.-H."/>
            <person name="Ahmad S."/>
            <person name="Lan S."/>
            <person name="Zhang J.-S."/>
            <person name="Tsai W.-C."/>
            <person name="Van De Peer Y."/>
            <person name="Liu Z.-J."/>
        </authorList>
    </citation>
    <scope>NUCLEOTIDE SEQUENCE</scope>
    <source>
        <strain evidence="7">SCP</strain>
        <tissue evidence="7">Leaves</tissue>
    </source>
</reference>
<dbReference type="SUPFAM" id="SSF46689">
    <property type="entry name" value="Homeodomain-like"/>
    <property type="match status" value="1"/>
</dbReference>
<dbReference type="Pfam" id="PF00249">
    <property type="entry name" value="Myb_DNA-binding"/>
    <property type="match status" value="1"/>
</dbReference>
<dbReference type="InterPro" id="IPR001005">
    <property type="entry name" value="SANT/Myb"/>
</dbReference>
<dbReference type="EMBL" id="JAUJYN010000004">
    <property type="protein sequence ID" value="KAK1274021.1"/>
    <property type="molecule type" value="Genomic_DNA"/>
</dbReference>
<dbReference type="Gene3D" id="1.10.10.60">
    <property type="entry name" value="Homeodomain-like"/>
    <property type="match status" value="1"/>
</dbReference>
<proteinExistence type="predicted"/>
<protein>
    <submittedName>
        <fullName evidence="7">Myb family transcription factor</fullName>
    </submittedName>
</protein>
<dbReference type="FunFam" id="1.10.10.60:FF:000002">
    <property type="entry name" value="Myb family transcription factor"/>
    <property type="match status" value="1"/>
</dbReference>
<feature type="compositionally biased region" description="Polar residues" evidence="5">
    <location>
        <begin position="96"/>
        <end position="111"/>
    </location>
</feature>
<dbReference type="PANTHER" id="PTHR31314:SF188">
    <property type="entry name" value="TRANSCRIPTION FACTOR KAN2 ISOFORM X1-RELATED"/>
    <property type="match status" value="1"/>
</dbReference>
<feature type="region of interest" description="Disordered" evidence="5">
    <location>
        <begin position="213"/>
        <end position="233"/>
    </location>
</feature>
<keyword evidence="3" id="KW-0804">Transcription</keyword>
<keyword evidence="4" id="KW-0539">Nucleus</keyword>
<dbReference type="GO" id="GO:0003677">
    <property type="term" value="F:DNA binding"/>
    <property type="evidence" value="ECO:0007669"/>
    <property type="project" value="UniProtKB-KW"/>
</dbReference>
<dbReference type="NCBIfam" id="TIGR01557">
    <property type="entry name" value="myb_SHAQKYF"/>
    <property type="match status" value="1"/>
</dbReference>
<keyword evidence="1" id="KW-0805">Transcription regulation</keyword>
<reference evidence="7" key="1">
    <citation type="journal article" date="2023" name="Nat. Commun.">
        <title>Diploid and tetraploid genomes of Acorus and the evolution of monocots.</title>
        <authorList>
            <person name="Ma L."/>
            <person name="Liu K.W."/>
            <person name="Li Z."/>
            <person name="Hsiao Y.Y."/>
            <person name="Qi Y."/>
            <person name="Fu T."/>
            <person name="Tang G.D."/>
            <person name="Zhang D."/>
            <person name="Sun W.H."/>
            <person name="Liu D.K."/>
            <person name="Li Y."/>
            <person name="Chen G.Z."/>
            <person name="Liu X.D."/>
            <person name="Liao X.Y."/>
            <person name="Jiang Y.T."/>
            <person name="Yu X."/>
            <person name="Hao Y."/>
            <person name="Huang J."/>
            <person name="Zhao X.W."/>
            <person name="Ke S."/>
            <person name="Chen Y.Y."/>
            <person name="Wu W.L."/>
            <person name="Hsu J.L."/>
            <person name="Lin Y.F."/>
            <person name="Huang M.D."/>
            <person name="Li C.Y."/>
            <person name="Huang L."/>
            <person name="Wang Z.W."/>
            <person name="Zhao X."/>
            <person name="Zhong W.Y."/>
            <person name="Peng D.H."/>
            <person name="Ahmad S."/>
            <person name="Lan S."/>
            <person name="Zhang J.S."/>
            <person name="Tsai W.C."/>
            <person name="Van de Peer Y."/>
            <person name="Liu Z.J."/>
        </authorList>
    </citation>
    <scope>NUCLEOTIDE SEQUENCE</scope>
    <source>
        <strain evidence="7">SCP</strain>
    </source>
</reference>
<feature type="domain" description="HTH myb-type" evidence="6">
    <location>
        <begin position="16"/>
        <end position="76"/>
    </location>
</feature>
<evidence type="ECO:0000259" key="6">
    <source>
        <dbReference type="PROSITE" id="PS51294"/>
    </source>
</evidence>
<comment type="caution">
    <text evidence="7">The sequence shown here is derived from an EMBL/GenBank/DDBJ whole genome shotgun (WGS) entry which is preliminary data.</text>
</comment>
<organism evidence="7 8">
    <name type="scientific">Acorus gramineus</name>
    <name type="common">Dwarf sweet flag</name>
    <dbReference type="NCBI Taxonomy" id="55184"/>
    <lineage>
        <taxon>Eukaryota</taxon>
        <taxon>Viridiplantae</taxon>
        <taxon>Streptophyta</taxon>
        <taxon>Embryophyta</taxon>
        <taxon>Tracheophyta</taxon>
        <taxon>Spermatophyta</taxon>
        <taxon>Magnoliopsida</taxon>
        <taxon>Liliopsida</taxon>
        <taxon>Acoraceae</taxon>
        <taxon>Acorus</taxon>
    </lineage>
</organism>
<keyword evidence="8" id="KW-1185">Reference proteome</keyword>
<evidence type="ECO:0000313" key="8">
    <source>
        <dbReference type="Proteomes" id="UP001179952"/>
    </source>
</evidence>
<dbReference type="InterPro" id="IPR006447">
    <property type="entry name" value="Myb_dom_plants"/>
</dbReference>
<sequence length="288" mass="32261">MGSCNGRNGAVRQYIRSKVARLKWTPDLHHCFVHAIEKLGGQEKATPKLVLQLMDVRGLTISHVKSHLQMYRSTKNEMNRPGPPDLQPTQRRNHSPNESSVDANDGGSLTSPPLKRVCVERLQNSQRMCEDANTSYSMGDYLRVINEKGGTKEGLRWQRDAVETSDFFADAASDLCKLNLFGGCGSGYLFEQESHPFKFIRPDDHITRKAKAEEPFTVRASTDEEHRQGSDDCELSLSLSLHPTHRRNASSASESSEAFHEPSGYSDGHHINLDLSMSLCDSSTCRWL</sequence>
<feature type="compositionally biased region" description="Basic and acidic residues" evidence="5">
    <location>
        <begin position="213"/>
        <end position="230"/>
    </location>
</feature>
<name>A0AAV9BC94_ACOGR</name>
<dbReference type="Proteomes" id="UP001179952">
    <property type="component" value="Unassembled WGS sequence"/>
</dbReference>
<dbReference type="InterPro" id="IPR009057">
    <property type="entry name" value="Homeodomain-like_sf"/>
</dbReference>
<accession>A0AAV9BC94</accession>
<evidence type="ECO:0000256" key="4">
    <source>
        <dbReference type="ARBA" id="ARBA00023242"/>
    </source>
</evidence>
<evidence type="ECO:0000256" key="3">
    <source>
        <dbReference type="ARBA" id="ARBA00023163"/>
    </source>
</evidence>
<dbReference type="GO" id="GO:0003700">
    <property type="term" value="F:DNA-binding transcription factor activity"/>
    <property type="evidence" value="ECO:0007669"/>
    <property type="project" value="InterPro"/>
</dbReference>
<dbReference type="PROSITE" id="PS51294">
    <property type="entry name" value="HTH_MYB"/>
    <property type="match status" value="1"/>
</dbReference>
<keyword evidence="2" id="KW-0238">DNA-binding</keyword>
<gene>
    <name evidence="7" type="ORF">QJS04_geneDACA009846</name>
</gene>
<evidence type="ECO:0000256" key="1">
    <source>
        <dbReference type="ARBA" id="ARBA00023015"/>
    </source>
</evidence>